<evidence type="ECO:0000256" key="1">
    <source>
        <dbReference type="SAM" id="MobiDB-lite"/>
    </source>
</evidence>
<reference evidence="2" key="1">
    <citation type="submission" date="2023-06" db="EMBL/GenBank/DDBJ databases">
        <title>Genome-scale phylogeny and comparative genomics of the fungal order Sordariales.</title>
        <authorList>
            <consortium name="Lawrence Berkeley National Laboratory"/>
            <person name="Hensen N."/>
            <person name="Bonometti L."/>
            <person name="Westerberg I."/>
            <person name="Brannstrom I.O."/>
            <person name="Guillou S."/>
            <person name="Cros-Aarteil S."/>
            <person name="Calhoun S."/>
            <person name="Haridas S."/>
            <person name="Kuo A."/>
            <person name="Mondo S."/>
            <person name="Pangilinan J."/>
            <person name="Riley R."/>
            <person name="LaButti K."/>
            <person name="Andreopoulos B."/>
            <person name="Lipzen A."/>
            <person name="Chen C."/>
            <person name="Yanf M."/>
            <person name="Daum C."/>
            <person name="Ng V."/>
            <person name="Clum A."/>
            <person name="Steindorff A."/>
            <person name="Ohm R."/>
            <person name="Martin F."/>
            <person name="Silar P."/>
            <person name="Natvig D."/>
            <person name="Lalanne C."/>
            <person name="Gautier V."/>
            <person name="Ament-velasquez S.L."/>
            <person name="Kruys A."/>
            <person name="Hutchinson M.I."/>
            <person name="Powell A.J."/>
            <person name="Barry K."/>
            <person name="Miller A.N."/>
            <person name="Grigoriev I.V."/>
            <person name="Debuchy R."/>
            <person name="Gladieux P."/>
            <person name="Thoren M.H."/>
            <person name="Johannesson H."/>
        </authorList>
    </citation>
    <scope>NUCLEOTIDE SEQUENCE</scope>
    <source>
        <strain evidence="2">SMH3391-2</strain>
    </source>
</reference>
<dbReference type="Proteomes" id="UP001174934">
    <property type="component" value="Unassembled WGS sequence"/>
</dbReference>
<feature type="compositionally biased region" description="Basic and acidic residues" evidence="1">
    <location>
        <begin position="109"/>
        <end position="125"/>
    </location>
</feature>
<protein>
    <submittedName>
        <fullName evidence="2">Uncharacterized protein</fullName>
    </submittedName>
</protein>
<accession>A0AA39XA61</accession>
<feature type="compositionally biased region" description="Basic and acidic residues" evidence="1">
    <location>
        <begin position="211"/>
        <end position="222"/>
    </location>
</feature>
<feature type="region of interest" description="Disordered" evidence="1">
    <location>
        <begin position="1"/>
        <end position="225"/>
    </location>
</feature>
<organism evidence="2 3">
    <name type="scientific">Bombardia bombarda</name>
    <dbReference type="NCBI Taxonomy" id="252184"/>
    <lineage>
        <taxon>Eukaryota</taxon>
        <taxon>Fungi</taxon>
        <taxon>Dikarya</taxon>
        <taxon>Ascomycota</taxon>
        <taxon>Pezizomycotina</taxon>
        <taxon>Sordariomycetes</taxon>
        <taxon>Sordariomycetidae</taxon>
        <taxon>Sordariales</taxon>
        <taxon>Lasiosphaeriaceae</taxon>
        <taxon>Bombardia</taxon>
    </lineage>
</organism>
<keyword evidence="3" id="KW-1185">Reference proteome</keyword>
<evidence type="ECO:0000313" key="3">
    <source>
        <dbReference type="Proteomes" id="UP001174934"/>
    </source>
</evidence>
<feature type="compositionally biased region" description="Basic and acidic residues" evidence="1">
    <location>
        <begin position="32"/>
        <end position="71"/>
    </location>
</feature>
<feature type="compositionally biased region" description="Low complexity" evidence="1">
    <location>
        <begin position="134"/>
        <end position="154"/>
    </location>
</feature>
<sequence>MSRPLNRRRISESLPPLRRTRAIRQEDEDEHYYEHDRSRREHGGHDRDSSKRPVADGHGRPRRHASLDRHGSYHRPSPRPENYPDSHLAGDDDDKQLARGRHRSSRPATDSHYHSSRRASPDRHTTSHSRRRPSPAASSRSSSSSSSSSGSSADSRPKSRSHRHRKSERSRRDEAHRHHQQQRYPPSSSRTKDLHQRERGDRTRSRSSSTGRDKDHPDKKSNGDIFMRAMQTAAEAGAMAALKLRSDPSPWIGAKGTKVAAAALGAAMVDTYMEQKHPEQKGGMRHNMMRQATQLAIGKLVVKPVVNKASSHHSAKAAGHKR</sequence>
<dbReference type="AlphaFoldDB" id="A0AA39XA61"/>
<gene>
    <name evidence="2" type="ORF">B0T17DRAFT_203765</name>
</gene>
<feature type="compositionally biased region" description="Basic residues" evidence="1">
    <location>
        <begin position="158"/>
        <end position="169"/>
    </location>
</feature>
<feature type="compositionally biased region" description="Basic and acidic residues" evidence="1">
    <location>
        <begin position="190"/>
        <end position="204"/>
    </location>
</feature>
<name>A0AA39XA61_9PEZI</name>
<comment type="caution">
    <text evidence="2">The sequence shown here is derived from an EMBL/GenBank/DDBJ whole genome shotgun (WGS) entry which is preliminary data.</text>
</comment>
<proteinExistence type="predicted"/>
<dbReference type="EMBL" id="JAULSR010000002">
    <property type="protein sequence ID" value="KAK0629921.1"/>
    <property type="molecule type" value="Genomic_DNA"/>
</dbReference>
<evidence type="ECO:0000313" key="2">
    <source>
        <dbReference type="EMBL" id="KAK0629921.1"/>
    </source>
</evidence>